<dbReference type="Gene3D" id="1.20.58.2220">
    <property type="entry name" value="Formin, FH2 domain"/>
    <property type="match status" value="1"/>
</dbReference>
<evidence type="ECO:0000256" key="1">
    <source>
        <dbReference type="ARBA" id="ARBA00006468"/>
    </source>
</evidence>
<dbReference type="PROSITE" id="PS51444">
    <property type="entry name" value="FH2"/>
    <property type="match status" value="1"/>
</dbReference>
<proteinExistence type="inferred from homology"/>
<feature type="domain" description="FH2" evidence="2">
    <location>
        <begin position="1"/>
        <end position="155"/>
    </location>
</feature>
<dbReference type="PANTHER" id="PTHR45733:SF17">
    <property type="entry name" value="FORMIN-LIKE PROTEIN 14"/>
    <property type="match status" value="1"/>
</dbReference>
<name>A0A9K3DQL4_HELAN</name>
<accession>A0A9K3DQL4</accession>
<organism evidence="3 4">
    <name type="scientific">Helianthus annuus</name>
    <name type="common">Common sunflower</name>
    <dbReference type="NCBI Taxonomy" id="4232"/>
    <lineage>
        <taxon>Eukaryota</taxon>
        <taxon>Viridiplantae</taxon>
        <taxon>Streptophyta</taxon>
        <taxon>Embryophyta</taxon>
        <taxon>Tracheophyta</taxon>
        <taxon>Spermatophyta</taxon>
        <taxon>Magnoliopsida</taxon>
        <taxon>eudicotyledons</taxon>
        <taxon>Gunneridae</taxon>
        <taxon>Pentapetalae</taxon>
        <taxon>asterids</taxon>
        <taxon>campanulids</taxon>
        <taxon>Asterales</taxon>
        <taxon>Asteraceae</taxon>
        <taxon>Asteroideae</taxon>
        <taxon>Heliantheae alliance</taxon>
        <taxon>Heliantheae</taxon>
        <taxon>Helianthus</taxon>
    </lineage>
</organism>
<dbReference type="InterPro" id="IPR042201">
    <property type="entry name" value="FH2_Formin_sf"/>
</dbReference>
<dbReference type="PANTHER" id="PTHR45733">
    <property type="entry name" value="FORMIN-J"/>
    <property type="match status" value="1"/>
</dbReference>
<evidence type="ECO:0000313" key="3">
    <source>
        <dbReference type="EMBL" id="KAF5758436.1"/>
    </source>
</evidence>
<keyword evidence="4" id="KW-1185">Reference proteome</keyword>
<dbReference type="EMBL" id="MNCJ02000331">
    <property type="protein sequence ID" value="KAF5758436.1"/>
    <property type="molecule type" value="Genomic_DNA"/>
</dbReference>
<dbReference type="InterPro" id="IPR051144">
    <property type="entry name" value="Formin_homology_domain"/>
</dbReference>
<dbReference type="Pfam" id="PF02181">
    <property type="entry name" value="FH2"/>
    <property type="match status" value="1"/>
</dbReference>
<dbReference type="AlphaFoldDB" id="A0A9K3DQL4"/>
<evidence type="ECO:0000259" key="2">
    <source>
        <dbReference type="PROSITE" id="PS51444"/>
    </source>
</evidence>
<sequence>MLDSLLEFGDIRASNSEMTLMHYLCKVLACKLPELLDFHVDLVSLESASKIQLKYLANEMQAISKGLERVEQELVASANDGPVSEVFHNISKVFMDSAELEVRHLINLYSQVGRNADALSLYFGEDPSRYPFEQVTQTLFNFVRLFRKAHEENFK</sequence>
<comment type="caution">
    <text evidence="3">The sequence shown here is derived from an EMBL/GenBank/DDBJ whole genome shotgun (WGS) entry which is preliminary data.</text>
</comment>
<gene>
    <name evidence="3" type="ORF">HanXRQr2_Chr16g0729201</name>
</gene>
<reference evidence="3" key="1">
    <citation type="journal article" date="2017" name="Nature">
        <title>The sunflower genome provides insights into oil metabolism, flowering and Asterid evolution.</title>
        <authorList>
            <person name="Badouin H."/>
            <person name="Gouzy J."/>
            <person name="Grassa C.J."/>
            <person name="Murat F."/>
            <person name="Staton S.E."/>
            <person name="Cottret L."/>
            <person name="Lelandais-Briere C."/>
            <person name="Owens G.L."/>
            <person name="Carrere S."/>
            <person name="Mayjonade B."/>
            <person name="Legrand L."/>
            <person name="Gill N."/>
            <person name="Kane N.C."/>
            <person name="Bowers J.E."/>
            <person name="Hubner S."/>
            <person name="Bellec A."/>
            <person name="Berard A."/>
            <person name="Berges H."/>
            <person name="Blanchet N."/>
            <person name="Boniface M.C."/>
            <person name="Brunel D."/>
            <person name="Catrice O."/>
            <person name="Chaidir N."/>
            <person name="Claudel C."/>
            <person name="Donnadieu C."/>
            <person name="Faraut T."/>
            <person name="Fievet G."/>
            <person name="Helmstetter N."/>
            <person name="King M."/>
            <person name="Knapp S.J."/>
            <person name="Lai Z."/>
            <person name="Le Paslier M.C."/>
            <person name="Lippi Y."/>
            <person name="Lorenzon L."/>
            <person name="Mandel J.R."/>
            <person name="Marage G."/>
            <person name="Marchand G."/>
            <person name="Marquand E."/>
            <person name="Bret-Mestries E."/>
            <person name="Morien E."/>
            <person name="Nambeesan S."/>
            <person name="Nguyen T."/>
            <person name="Pegot-Espagnet P."/>
            <person name="Pouilly N."/>
            <person name="Raftis F."/>
            <person name="Sallet E."/>
            <person name="Schiex T."/>
            <person name="Thomas J."/>
            <person name="Vandecasteele C."/>
            <person name="Vares D."/>
            <person name="Vear F."/>
            <person name="Vautrin S."/>
            <person name="Crespi M."/>
            <person name="Mangin B."/>
            <person name="Burke J.M."/>
            <person name="Salse J."/>
            <person name="Munos S."/>
            <person name="Vincourt P."/>
            <person name="Rieseberg L.H."/>
            <person name="Langlade N.B."/>
        </authorList>
    </citation>
    <scope>NUCLEOTIDE SEQUENCE</scope>
    <source>
        <tissue evidence="3">Leaves</tissue>
    </source>
</reference>
<protein>
    <submittedName>
        <fullName evidence="3">Formin, FH2 domain-containing protein</fullName>
    </submittedName>
</protein>
<evidence type="ECO:0000313" key="4">
    <source>
        <dbReference type="Proteomes" id="UP000215914"/>
    </source>
</evidence>
<comment type="similarity">
    <text evidence="1">Belongs to the formin-like family. Class-II subfamily.</text>
</comment>
<dbReference type="InterPro" id="IPR015425">
    <property type="entry name" value="FH2_Formin"/>
</dbReference>
<dbReference type="SUPFAM" id="SSF101447">
    <property type="entry name" value="Formin homology 2 domain (FH2 domain)"/>
    <property type="match status" value="1"/>
</dbReference>
<dbReference type="Gramene" id="mRNA:HanXRQr2_Chr16g0729201">
    <property type="protein sequence ID" value="mRNA:HanXRQr2_Chr16g0729201"/>
    <property type="gene ID" value="HanXRQr2_Chr16g0729201"/>
</dbReference>
<reference evidence="3" key="2">
    <citation type="submission" date="2020-06" db="EMBL/GenBank/DDBJ databases">
        <title>Helianthus annuus Genome sequencing and assembly Release 2.</title>
        <authorList>
            <person name="Gouzy J."/>
            <person name="Langlade N."/>
            <person name="Munos S."/>
        </authorList>
    </citation>
    <scope>NUCLEOTIDE SEQUENCE</scope>
    <source>
        <tissue evidence="3">Leaves</tissue>
    </source>
</reference>
<dbReference type="Proteomes" id="UP000215914">
    <property type="component" value="Unassembled WGS sequence"/>
</dbReference>